<keyword evidence="2" id="KW-1185">Reference proteome</keyword>
<accession>A0A1J0GEN9</accession>
<proteinExistence type="predicted"/>
<organism evidence="1 2">
    <name type="scientific">Clostridium estertheticum subsp. estertheticum</name>
    <dbReference type="NCBI Taxonomy" id="1552"/>
    <lineage>
        <taxon>Bacteria</taxon>
        <taxon>Bacillati</taxon>
        <taxon>Bacillota</taxon>
        <taxon>Clostridia</taxon>
        <taxon>Eubacteriales</taxon>
        <taxon>Clostridiaceae</taxon>
        <taxon>Clostridium</taxon>
    </lineage>
</organism>
<name>A0A1J0GEN9_9CLOT</name>
<dbReference type="Proteomes" id="UP000182569">
    <property type="component" value="Chromosome"/>
</dbReference>
<dbReference type="AlphaFoldDB" id="A0A1J0GEN9"/>
<evidence type="ECO:0000313" key="1">
    <source>
        <dbReference type="EMBL" id="APC39374.1"/>
    </source>
</evidence>
<reference evidence="2" key="1">
    <citation type="journal article" date="2016" name="Front. Microbiol.">
        <title>Complete Genome Sequence of Clostridium estertheticum DSM 8809, a Microbe Identified in Spoiled Vacuum Packed Beef.</title>
        <authorList>
            <person name="Yu Z."/>
            <person name="Gunn L."/>
            <person name="Brennan E."/>
            <person name="Reid R."/>
            <person name="Wall P.G."/>
            <person name="Gaora O.P."/>
            <person name="Hurley D."/>
            <person name="Bolton D."/>
            <person name="Fanning S."/>
        </authorList>
    </citation>
    <scope>NUCLEOTIDE SEQUENCE [LARGE SCALE GENOMIC DNA]</scope>
    <source>
        <strain evidence="2">DSM 8809</strain>
    </source>
</reference>
<dbReference type="STRING" id="1552.A7L45_04515"/>
<sequence>MEDFTTPNYTHLEDIKFNISDLENSYYGGSQYWFPKKLNKLSGCGPVVAANITAYLAQIFPDKYSALYPYKGIVNKNDFILHMIEIRKYVKPGIFGLTSVQQFSDNVLDFAKKRNVSLTSHILDYSANSIDEAVTFILEALSQRLPVALLVLKHPVKEFKDYAWHWMTITGLDLNLKDNIYYISVSTYGEHREINLNMLWNQRRAKDIIRLAYFI</sequence>
<dbReference type="KEGG" id="ceu:A7L45_04515"/>
<gene>
    <name evidence="1" type="ORF">A7L45_04515</name>
</gene>
<dbReference type="RefSeq" id="WP_071611667.1">
    <property type="nucleotide sequence ID" value="NZ_CP015756.1"/>
</dbReference>
<protein>
    <recommendedName>
        <fullName evidence="3">Peptidase C39-like domain-containing protein</fullName>
    </recommendedName>
</protein>
<dbReference type="EMBL" id="CP015756">
    <property type="protein sequence ID" value="APC39374.1"/>
    <property type="molecule type" value="Genomic_DNA"/>
</dbReference>
<evidence type="ECO:0008006" key="3">
    <source>
        <dbReference type="Google" id="ProtNLM"/>
    </source>
</evidence>
<evidence type="ECO:0000313" key="2">
    <source>
        <dbReference type="Proteomes" id="UP000182569"/>
    </source>
</evidence>
<dbReference type="OrthoDB" id="370604at2"/>